<feature type="non-terminal residue" evidence="2">
    <location>
        <position position="1"/>
    </location>
</feature>
<feature type="compositionally biased region" description="Polar residues" evidence="1">
    <location>
        <begin position="12"/>
        <end position="22"/>
    </location>
</feature>
<gene>
    <name evidence="2" type="ORF">A6R68_07818</name>
</gene>
<reference evidence="2 3" key="1">
    <citation type="submission" date="2016-06" db="EMBL/GenBank/DDBJ databases">
        <title>The Draft Genome Sequence and Annotation of the Desert Woodrat Neotoma lepida.</title>
        <authorList>
            <person name="Campbell M."/>
            <person name="Oakeson K.F."/>
            <person name="Yandell M."/>
            <person name="Halpert J.R."/>
            <person name="Dearing D."/>
        </authorList>
    </citation>
    <scope>NUCLEOTIDE SEQUENCE [LARGE SCALE GENOMIC DNA]</scope>
    <source>
        <strain evidence="2">417</strain>
        <tissue evidence="2">Liver</tissue>
    </source>
</reference>
<sequence>VLVFSQVLDAEQINTDASNRADSVSAPAALLTPDNREPVNQISPTVARADSDLKNEHKRQ</sequence>
<comment type="caution">
    <text evidence="2">The sequence shown here is derived from an EMBL/GenBank/DDBJ whole genome shotgun (WGS) entry which is preliminary data.</text>
</comment>
<feature type="compositionally biased region" description="Basic and acidic residues" evidence="1">
    <location>
        <begin position="49"/>
        <end position="60"/>
    </location>
</feature>
<evidence type="ECO:0000313" key="2">
    <source>
        <dbReference type="EMBL" id="OBS63643.1"/>
    </source>
</evidence>
<protein>
    <submittedName>
        <fullName evidence="2">Uncharacterized protein</fullName>
    </submittedName>
</protein>
<dbReference type="Proteomes" id="UP000092124">
    <property type="component" value="Unassembled WGS sequence"/>
</dbReference>
<keyword evidence="3" id="KW-1185">Reference proteome</keyword>
<feature type="region of interest" description="Disordered" evidence="1">
    <location>
        <begin position="12"/>
        <end position="60"/>
    </location>
</feature>
<feature type="non-terminal residue" evidence="2">
    <location>
        <position position="60"/>
    </location>
</feature>
<evidence type="ECO:0000256" key="1">
    <source>
        <dbReference type="SAM" id="MobiDB-lite"/>
    </source>
</evidence>
<proteinExistence type="predicted"/>
<evidence type="ECO:0000313" key="3">
    <source>
        <dbReference type="Proteomes" id="UP000092124"/>
    </source>
</evidence>
<accession>A0A1A6GBN2</accession>
<dbReference type="EMBL" id="LZPO01099380">
    <property type="protein sequence ID" value="OBS63643.1"/>
    <property type="molecule type" value="Genomic_DNA"/>
</dbReference>
<organism evidence="2 3">
    <name type="scientific">Neotoma lepida</name>
    <name type="common">Desert woodrat</name>
    <dbReference type="NCBI Taxonomy" id="56216"/>
    <lineage>
        <taxon>Eukaryota</taxon>
        <taxon>Metazoa</taxon>
        <taxon>Chordata</taxon>
        <taxon>Craniata</taxon>
        <taxon>Vertebrata</taxon>
        <taxon>Euteleostomi</taxon>
        <taxon>Mammalia</taxon>
        <taxon>Eutheria</taxon>
        <taxon>Euarchontoglires</taxon>
        <taxon>Glires</taxon>
        <taxon>Rodentia</taxon>
        <taxon>Myomorpha</taxon>
        <taxon>Muroidea</taxon>
        <taxon>Cricetidae</taxon>
        <taxon>Neotominae</taxon>
        <taxon>Neotoma</taxon>
    </lineage>
</organism>
<name>A0A1A6GBN2_NEOLE</name>
<dbReference type="AlphaFoldDB" id="A0A1A6GBN2"/>